<name>A0A840PCT6_9ACTN</name>
<feature type="transmembrane region" description="Helical" evidence="7">
    <location>
        <begin position="205"/>
        <end position="226"/>
    </location>
</feature>
<feature type="transmembrane region" description="Helical" evidence="7">
    <location>
        <begin position="20"/>
        <end position="40"/>
    </location>
</feature>
<feature type="transmembrane region" description="Helical" evidence="7">
    <location>
        <begin position="357"/>
        <end position="384"/>
    </location>
</feature>
<evidence type="ECO:0000256" key="1">
    <source>
        <dbReference type="ARBA" id="ARBA00004651"/>
    </source>
</evidence>
<dbReference type="PANTHER" id="PTHR42718:SF46">
    <property type="entry name" value="BLR6921 PROTEIN"/>
    <property type="match status" value="1"/>
</dbReference>
<feature type="transmembrane region" description="Helical" evidence="7">
    <location>
        <begin position="52"/>
        <end position="72"/>
    </location>
</feature>
<keyword evidence="3" id="KW-1003">Cell membrane</keyword>
<keyword evidence="5 7" id="KW-1133">Transmembrane helix</keyword>
<dbReference type="SUPFAM" id="SSF103473">
    <property type="entry name" value="MFS general substrate transporter"/>
    <property type="match status" value="1"/>
</dbReference>
<feature type="transmembrane region" description="Helical" evidence="7">
    <location>
        <begin position="428"/>
        <end position="450"/>
    </location>
</feature>
<feature type="transmembrane region" description="Helical" evidence="7">
    <location>
        <begin position="329"/>
        <end position="351"/>
    </location>
</feature>
<dbReference type="InterPro" id="IPR036259">
    <property type="entry name" value="MFS_trans_sf"/>
</dbReference>
<feature type="transmembrane region" description="Helical" evidence="7">
    <location>
        <begin position="109"/>
        <end position="131"/>
    </location>
</feature>
<feature type="transmembrane region" description="Helical" evidence="7">
    <location>
        <begin position="270"/>
        <end position="289"/>
    </location>
</feature>
<gene>
    <name evidence="9" type="ORF">HNP84_006804</name>
</gene>
<dbReference type="PANTHER" id="PTHR42718">
    <property type="entry name" value="MAJOR FACILITATOR SUPERFAMILY MULTIDRUG TRANSPORTER MFSC"/>
    <property type="match status" value="1"/>
</dbReference>
<dbReference type="EMBL" id="JACHGN010000016">
    <property type="protein sequence ID" value="MBB5137052.1"/>
    <property type="molecule type" value="Genomic_DNA"/>
</dbReference>
<dbReference type="GO" id="GO:0022857">
    <property type="term" value="F:transmembrane transporter activity"/>
    <property type="evidence" value="ECO:0007669"/>
    <property type="project" value="InterPro"/>
</dbReference>
<feature type="transmembrane region" description="Helical" evidence="7">
    <location>
        <begin position="232"/>
        <end position="249"/>
    </location>
</feature>
<dbReference type="Gene3D" id="1.20.1250.20">
    <property type="entry name" value="MFS general substrate transporter like domains"/>
    <property type="match status" value="1"/>
</dbReference>
<evidence type="ECO:0000256" key="6">
    <source>
        <dbReference type="ARBA" id="ARBA00023136"/>
    </source>
</evidence>
<reference evidence="9 10" key="1">
    <citation type="submission" date="2020-08" db="EMBL/GenBank/DDBJ databases">
        <title>Genomic Encyclopedia of Type Strains, Phase IV (KMG-IV): sequencing the most valuable type-strain genomes for metagenomic binning, comparative biology and taxonomic classification.</title>
        <authorList>
            <person name="Goeker M."/>
        </authorList>
    </citation>
    <scope>NUCLEOTIDE SEQUENCE [LARGE SCALE GENOMIC DNA]</scope>
    <source>
        <strain evidence="9 10">DSM 45615</strain>
    </source>
</reference>
<evidence type="ECO:0000256" key="4">
    <source>
        <dbReference type="ARBA" id="ARBA00022692"/>
    </source>
</evidence>
<dbReference type="InterPro" id="IPR020846">
    <property type="entry name" value="MFS_dom"/>
</dbReference>
<feature type="transmembrane region" description="Helical" evidence="7">
    <location>
        <begin position="405"/>
        <end position="422"/>
    </location>
</feature>
<feature type="transmembrane region" description="Helical" evidence="7">
    <location>
        <begin position="84"/>
        <end position="103"/>
    </location>
</feature>
<feature type="transmembrane region" description="Helical" evidence="7">
    <location>
        <begin position="143"/>
        <end position="168"/>
    </location>
</feature>
<feature type="domain" description="Major facilitator superfamily (MFS) profile" evidence="8">
    <location>
        <begin position="18"/>
        <end position="453"/>
    </location>
</feature>
<sequence length="453" mass="44399">MRSVSSPPVRGRGGSDAALAVLSVAQFLIAVDFSIVYVALPGIARDLGLGPAAAQWVVSAFAVFFAGFLLVGGRLADRVGGRPLFVAAVCVFGGASVLGGLAQEGVALLAARAAQGVGAALLQPAVLALLGSRFAAGAERGRALAVWGAVGAAGLAAGVVLGGVLGSLSWRLTFWVNVPLVLVCAAGGLAWFGRDGGDREARVPLLASVLGTGAVLAVVAALSAGAEDGGVGGGYVPAALVLVAAFVAHEARGRRALVDRELRRTGSLRLGAVATALYMASVGSEFYLVTLSLQSLRGFSALAAGLAFLPLAAIVTVGNVVAGRLVRGVHAGVVLAGGFALAAAGLGWLAVAGGSGSYAAGMLGGLLVSGFAHGVIYTAMFVIGTRDVAAARQGTAGAVLTTSQYVSSAVAVAVLTLVLQAVPGPAGFAAAFWVTAGAAAAGVAVGVAAWRRG</sequence>
<dbReference type="CDD" id="cd17321">
    <property type="entry name" value="MFS_MMR_MDR_like"/>
    <property type="match status" value="1"/>
</dbReference>
<dbReference type="AlphaFoldDB" id="A0A840PCT6"/>
<keyword evidence="4 7" id="KW-0812">Transmembrane</keyword>
<accession>A0A840PCT6</accession>
<keyword evidence="6 7" id="KW-0472">Membrane</keyword>
<comment type="caution">
    <text evidence="9">The sequence shown here is derived from an EMBL/GenBank/DDBJ whole genome shotgun (WGS) entry which is preliminary data.</text>
</comment>
<dbReference type="Gene3D" id="1.20.1720.10">
    <property type="entry name" value="Multidrug resistance protein D"/>
    <property type="match status" value="1"/>
</dbReference>
<keyword evidence="2" id="KW-0813">Transport</keyword>
<comment type="subcellular location">
    <subcellularLocation>
        <location evidence="1">Cell membrane</location>
        <topology evidence="1">Multi-pass membrane protein</topology>
    </subcellularLocation>
</comment>
<dbReference type="Proteomes" id="UP000578449">
    <property type="component" value="Unassembled WGS sequence"/>
</dbReference>
<evidence type="ECO:0000259" key="8">
    <source>
        <dbReference type="PROSITE" id="PS50850"/>
    </source>
</evidence>
<dbReference type="Pfam" id="PF07690">
    <property type="entry name" value="MFS_1"/>
    <property type="match status" value="1"/>
</dbReference>
<dbReference type="PROSITE" id="PS50850">
    <property type="entry name" value="MFS"/>
    <property type="match status" value="1"/>
</dbReference>
<dbReference type="RefSeq" id="WP_312926344.1">
    <property type="nucleotide sequence ID" value="NZ_BAABIX010000021.1"/>
</dbReference>
<dbReference type="GO" id="GO:0005886">
    <property type="term" value="C:plasma membrane"/>
    <property type="evidence" value="ECO:0007669"/>
    <property type="project" value="UniProtKB-SubCell"/>
</dbReference>
<organism evidence="9 10">
    <name type="scientific">Thermocatellispora tengchongensis</name>
    <dbReference type="NCBI Taxonomy" id="1073253"/>
    <lineage>
        <taxon>Bacteria</taxon>
        <taxon>Bacillati</taxon>
        <taxon>Actinomycetota</taxon>
        <taxon>Actinomycetes</taxon>
        <taxon>Streptosporangiales</taxon>
        <taxon>Streptosporangiaceae</taxon>
        <taxon>Thermocatellispora</taxon>
    </lineage>
</organism>
<keyword evidence="10" id="KW-1185">Reference proteome</keyword>
<evidence type="ECO:0000313" key="9">
    <source>
        <dbReference type="EMBL" id="MBB5137052.1"/>
    </source>
</evidence>
<feature type="transmembrane region" description="Helical" evidence="7">
    <location>
        <begin position="301"/>
        <end position="322"/>
    </location>
</feature>
<feature type="transmembrane region" description="Helical" evidence="7">
    <location>
        <begin position="174"/>
        <end position="193"/>
    </location>
</feature>
<evidence type="ECO:0000256" key="3">
    <source>
        <dbReference type="ARBA" id="ARBA00022475"/>
    </source>
</evidence>
<proteinExistence type="predicted"/>
<protein>
    <submittedName>
        <fullName evidence="9">Putative MFS family arabinose efflux permease</fullName>
    </submittedName>
</protein>
<dbReference type="InterPro" id="IPR011701">
    <property type="entry name" value="MFS"/>
</dbReference>
<evidence type="ECO:0000256" key="5">
    <source>
        <dbReference type="ARBA" id="ARBA00022989"/>
    </source>
</evidence>
<evidence type="ECO:0000313" key="10">
    <source>
        <dbReference type="Proteomes" id="UP000578449"/>
    </source>
</evidence>
<evidence type="ECO:0000256" key="2">
    <source>
        <dbReference type="ARBA" id="ARBA00022448"/>
    </source>
</evidence>
<evidence type="ECO:0000256" key="7">
    <source>
        <dbReference type="SAM" id="Phobius"/>
    </source>
</evidence>